<dbReference type="SUPFAM" id="SSF55874">
    <property type="entry name" value="ATPase domain of HSP90 chaperone/DNA topoisomerase II/histidine kinase"/>
    <property type="match status" value="1"/>
</dbReference>
<evidence type="ECO:0000256" key="5">
    <source>
        <dbReference type="ARBA" id="ARBA00022679"/>
    </source>
</evidence>
<dbReference type="GO" id="GO:0000155">
    <property type="term" value="F:phosphorelay sensor kinase activity"/>
    <property type="evidence" value="ECO:0007669"/>
    <property type="project" value="InterPro"/>
</dbReference>
<dbReference type="GO" id="GO:0000156">
    <property type="term" value="F:phosphorelay response regulator activity"/>
    <property type="evidence" value="ECO:0007669"/>
    <property type="project" value="TreeGrafter"/>
</dbReference>
<protein>
    <recommendedName>
        <fullName evidence="3">histidine kinase</fullName>
        <ecNumber evidence="3">2.7.13.3</ecNumber>
    </recommendedName>
</protein>
<comment type="subcellular location">
    <subcellularLocation>
        <location evidence="2">Cell inner membrane</location>
        <topology evidence="2">Multi-pass membrane protein</topology>
    </subcellularLocation>
</comment>
<dbReference type="InterPro" id="IPR050351">
    <property type="entry name" value="BphY/WalK/GraS-like"/>
</dbReference>
<keyword evidence="5" id="KW-0808">Transferase</keyword>
<dbReference type="Gene3D" id="3.30.565.10">
    <property type="entry name" value="Histidine kinase-like ATPase, C-terminal domain"/>
    <property type="match status" value="1"/>
</dbReference>
<evidence type="ECO:0000259" key="9">
    <source>
        <dbReference type="PROSITE" id="PS50109"/>
    </source>
</evidence>
<dbReference type="FunFam" id="1.10.287.130:FF:000070">
    <property type="entry name" value="Histidine kinase sensor protein"/>
    <property type="match status" value="1"/>
</dbReference>
<dbReference type="InterPro" id="IPR004358">
    <property type="entry name" value="Sig_transdc_His_kin-like_C"/>
</dbReference>
<name>A0A6C2CSB0_9RHOO</name>
<dbReference type="PANTHER" id="PTHR42878">
    <property type="entry name" value="TWO-COMPONENT HISTIDINE KINASE"/>
    <property type="match status" value="1"/>
</dbReference>
<evidence type="ECO:0000256" key="4">
    <source>
        <dbReference type="ARBA" id="ARBA00022553"/>
    </source>
</evidence>
<dbReference type="InterPro" id="IPR003661">
    <property type="entry name" value="HisK_dim/P_dom"/>
</dbReference>
<dbReference type="Gene3D" id="3.30.450.20">
    <property type="entry name" value="PAS domain"/>
    <property type="match status" value="2"/>
</dbReference>
<dbReference type="InterPro" id="IPR036890">
    <property type="entry name" value="HATPase_C_sf"/>
</dbReference>
<keyword evidence="6 10" id="KW-0418">Kinase</keyword>
<evidence type="ECO:0000313" key="10">
    <source>
        <dbReference type="EMBL" id="TYC56215.1"/>
    </source>
</evidence>
<dbReference type="Pfam" id="PF22588">
    <property type="entry name" value="dCache_1_like"/>
    <property type="match status" value="1"/>
</dbReference>
<dbReference type="AlphaFoldDB" id="A0A6C2CSB0"/>
<dbReference type="PRINTS" id="PR00344">
    <property type="entry name" value="BCTRLSENSOR"/>
</dbReference>
<evidence type="ECO:0000256" key="8">
    <source>
        <dbReference type="SAM" id="Phobius"/>
    </source>
</evidence>
<keyword evidence="4" id="KW-0597">Phosphoprotein</keyword>
<dbReference type="OrthoDB" id="8552871at2"/>
<evidence type="ECO:0000256" key="6">
    <source>
        <dbReference type="ARBA" id="ARBA00022777"/>
    </source>
</evidence>
<accession>A0A6C2CSB0</accession>
<keyword evidence="11" id="KW-1185">Reference proteome</keyword>
<dbReference type="InterPro" id="IPR036097">
    <property type="entry name" value="HisK_dim/P_sf"/>
</dbReference>
<dbReference type="GO" id="GO:0030295">
    <property type="term" value="F:protein kinase activator activity"/>
    <property type="evidence" value="ECO:0007669"/>
    <property type="project" value="TreeGrafter"/>
</dbReference>
<reference evidence="10 11" key="1">
    <citation type="submission" date="2019-01" db="EMBL/GenBank/DDBJ databases">
        <title>Zoogloea oleivorans genome sequencing and assembly.</title>
        <authorList>
            <person name="Tancsics A."/>
            <person name="Farkas M."/>
            <person name="Kriszt B."/>
            <person name="Maroti G."/>
            <person name="Horvath B."/>
        </authorList>
    </citation>
    <scope>NUCLEOTIDE SEQUENCE [LARGE SCALE GENOMIC DNA]</scope>
    <source>
        <strain evidence="10 11">Buc</strain>
    </source>
</reference>
<comment type="caution">
    <text evidence="10">The sequence shown here is derived from an EMBL/GenBank/DDBJ whole genome shotgun (WGS) entry which is preliminary data.</text>
</comment>
<dbReference type="Gene3D" id="1.10.287.130">
    <property type="match status" value="1"/>
</dbReference>
<keyword evidence="8" id="KW-0472">Membrane</keyword>
<feature type="region of interest" description="Disordered" evidence="7">
    <location>
        <begin position="158"/>
        <end position="177"/>
    </location>
</feature>
<dbReference type="EC" id="2.7.13.3" evidence="3"/>
<keyword evidence="8" id="KW-1133">Transmembrane helix</keyword>
<dbReference type="SUPFAM" id="SSF47384">
    <property type="entry name" value="Homodimeric domain of signal transducing histidine kinase"/>
    <property type="match status" value="1"/>
</dbReference>
<dbReference type="CDD" id="cd12915">
    <property type="entry name" value="PDC2_DGC_like"/>
    <property type="match status" value="1"/>
</dbReference>
<organism evidence="10 11">
    <name type="scientific">Zoogloea oleivorans</name>
    <dbReference type="NCBI Taxonomy" id="1552750"/>
    <lineage>
        <taxon>Bacteria</taxon>
        <taxon>Pseudomonadati</taxon>
        <taxon>Pseudomonadota</taxon>
        <taxon>Betaproteobacteria</taxon>
        <taxon>Rhodocyclales</taxon>
        <taxon>Zoogloeaceae</taxon>
        <taxon>Zoogloea</taxon>
    </lineage>
</organism>
<evidence type="ECO:0000313" key="11">
    <source>
        <dbReference type="Proteomes" id="UP000389128"/>
    </source>
</evidence>
<evidence type="ECO:0000256" key="1">
    <source>
        <dbReference type="ARBA" id="ARBA00000085"/>
    </source>
</evidence>
<dbReference type="PANTHER" id="PTHR42878:SF15">
    <property type="entry name" value="BACTERIOPHYTOCHROME"/>
    <property type="match status" value="1"/>
</dbReference>
<dbReference type="SMART" id="SM00387">
    <property type="entry name" value="HATPase_c"/>
    <property type="match status" value="1"/>
</dbReference>
<dbReference type="Pfam" id="PF02518">
    <property type="entry name" value="HATPase_c"/>
    <property type="match status" value="1"/>
</dbReference>
<evidence type="ECO:0000256" key="7">
    <source>
        <dbReference type="SAM" id="MobiDB-lite"/>
    </source>
</evidence>
<gene>
    <name evidence="10" type="ORF">ETQ85_13020</name>
</gene>
<dbReference type="PROSITE" id="PS50109">
    <property type="entry name" value="HIS_KIN"/>
    <property type="match status" value="1"/>
</dbReference>
<dbReference type="CDD" id="cd18773">
    <property type="entry name" value="PDC1_HK_sensor"/>
    <property type="match status" value="1"/>
</dbReference>
<dbReference type="InterPro" id="IPR005467">
    <property type="entry name" value="His_kinase_dom"/>
</dbReference>
<dbReference type="GO" id="GO:0007234">
    <property type="term" value="P:osmosensory signaling via phosphorelay pathway"/>
    <property type="evidence" value="ECO:0007669"/>
    <property type="project" value="TreeGrafter"/>
</dbReference>
<dbReference type="FunFam" id="3.30.565.10:FF:000006">
    <property type="entry name" value="Sensor histidine kinase WalK"/>
    <property type="match status" value="1"/>
</dbReference>
<keyword evidence="8" id="KW-0812">Transmembrane</keyword>
<dbReference type="Pfam" id="PF00512">
    <property type="entry name" value="HisKA"/>
    <property type="match status" value="1"/>
</dbReference>
<dbReference type="InterPro" id="IPR003594">
    <property type="entry name" value="HATPase_dom"/>
</dbReference>
<dbReference type="SMART" id="SM00388">
    <property type="entry name" value="HisKA"/>
    <property type="match status" value="1"/>
</dbReference>
<proteinExistence type="predicted"/>
<evidence type="ECO:0000256" key="3">
    <source>
        <dbReference type="ARBA" id="ARBA00012438"/>
    </source>
</evidence>
<feature type="transmembrane region" description="Helical" evidence="8">
    <location>
        <begin position="53"/>
        <end position="74"/>
    </location>
</feature>
<dbReference type="GO" id="GO:0005886">
    <property type="term" value="C:plasma membrane"/>
    <property type="evidence" value="ECO:0007669"/>
    <property type="project" value="UniProtKB-SubCell"/>
</dbReference>
<dbReference type="InterPro" id="IPR054327">
    <property type="entry name" value="His-kinase-like_sensor"/>
</dbReference>
<dbReference type="EMBL" id="SDKK01000011">
    <property type="protein sequence ID" value="TYC56215.1"/>
    <property type="molecule type" value="Genomic_DNA"/>
</dbReference>
<dbReference type="CDD" id="cd00082">
    <property type="entry name" value="HisKA"/>
    <property type="match status" value="1"/>
</dbReference>
<sequence>MLIWVRLSHFQAPCLQQMERLRRPPALLASPALSAEAPEPATNAHPSLRRLRVAIWLAFTLLAALIVGVAISLIRFDREQALQRAESELLSLTRALEEHVARSFGETEGAVAEVAGILAARASVEAFDDNELQRLLRQRAIHLPEADYLFVEREDGSLAADSSDPSPTEKSTEPAPKRAIPHLLKEEIEIGSPTRSPVTGHWITPLTRQVFDPAGKYLGTAGAAMSHSYFEGVYRDLQLAPRDTILILHATRAITLIRHPQVEELIGSSVADSPAIGAEHDQRSMVVTGSTDNDPAERITAYRRLADRPLIVGTSRPMEDALANFYEHRRRIAAGTSLLLTLVGALALLLHRDASRRDEERLALAELNATLEERVRLRTEELEQSNRELLSFSYSVSHDLRAPLRAINGFSHALAEDYGERLDDTGRNYLERLRKASLRMGELIDELQKLAGVSRHTLRIEHTDVTAIAREILDDLSTTAPERVVHTHVDSDLNADADPTLIRTALENLLGNAWKFSRDSHPTLIQVGGRAHGAEKLFYVTDNGIGFDMAHAGKLFEPFQQLHKRDGFEGSGIGLASVRRIVERHGGSVWAESSPGSGTTVFFTLPRSPAMVRRPRERLQG</sequence>
<evidence type="ECO:0000256" key="2">
    <source>
        <dbReference type="ARBA" id="ARBA00004429"/>
    </source>
</evidence>
<feature type="domain" description="Histidine kinase" evidence="9">
    <location>
        <begin position="395"/>
        <end position="609"/>
    </location>
</feature>
<dbReference type="Proteomes" id="UP000389128">
    <property type="component" value="Unassembled WGS sequence"/>
</dbReference>
<comment type="catalytic activity">
    <reaction evidence="1">
        <text>ATP + protein L-histidine = ADP + protein N-phospho-L-histidine.</text>
        <dbReference type="EC" id="2.7.13.3"/>
    </reaction>
</comment>